<evidence type="ECO:0000256" key="4">
    <source>
        <dbReference type="ARBA" id="ARBA00017641"/>
    </source>
</evidence>
<comment type="function">
    <text evidence="14">Plays a role in neurogenesis and neuronal migration. Necessary for correct formation of mitotic spindles and chromosome separation during mitosis. Necessary for cytokinesis and cell proliferation.</text>
</comment>
<evidence type="ECO:0000256" key="9">
    <source>
        <dbReference type="ARBA" id="ARBA00022776"/>
    </source>
</evidence>
<dbReference type="CDD" id="cd06492">
    <property type="entry name" value="p23_mNUDC_like"/>
    <property type="match status" value="1"/>
</dbReference>
<comment type="subcellular location">
    <subcellularLocation>
        <location evidence="1">Cytoplasm</location>
        <location evidence="1">Cytoskeleton</location>
        <location evidence="1">Spindle</location>
    </subcellularLocation>
    <subcellularLocation>
        <location evidence="2">Midbody</location>
    </subcellularLocation>
</comment>
<reference evidence="17 18" key="1">
    <citation type="submission" date="2020-08" db="EMBL/GenBank/DDBJ databases">
        <title>Aphidius gifuensis genome sequencing and assembly.</title>
        <authorList>
            <person name="Du Z."/>
        </authorList>
    </citation>
    <scope>NUCLEOTIDE SEQUENCE [LARGE SCALE GENOMIC DNA]</scope>
    <source>
        <strain evidence="17">YNYX2018</strain>
        <tissue evidence="17">Adults</tissue>
    </source>
</reference>
<evidence type="ECO:0000256" key="3">
    <source>
        <dbReference type="ARBA" id="ARBA00010513"/>
    </source>
</evidence>
<evidence type="ECO:0000256" key="11">
    <source>
        <dbReference type="ARBA" id="ARBA00023212"/>
    </source>
</evidence>
<keyword evidence="6" id="KW-0597">Phosphoprotein</keyword>
<dbReference type="InterPro" id="IPR007052">
    <property type="entry name" value="CS_dom"/>
</dbReference>
<keyword evidence="5" id="KW-0963">Cytoplasm</keyword>
<evidence type="ECO:0000256" key="2">
    <source>
        <dbReference type="ARBA" id="ARBA00004214"/>
    </source>
</evidence>
<keyword evidence="18" id="KW-1185">Reference proteome</keyword>
<evidence type="ECO:0000313" key="17">
    <source>
        <dbReference type="EMBL" id="KAF7991582.1"/>
    </source>
</evidence>
<dbReference type="AlphaFoldDB" id="A0A834XTZ4"/>
<keyword evidence="11" id="KW-0206">Cytoskeleton</keyword>
<gene>
    <name evidence="17" type="ORF">HCN44_008953</name>
</gene>
<evidence type="ECO:0000256" key="14">
    <source>
        <dbReference type="ARBA" id="ARBA00046142"/>
    </source>
</evidence>
<keyword evidence="8" id="KW-0493">Microtubule</keyword>
<evidence type="ECO:0000256" key="7">
    <source>
        <dbReference type="ARBA" id="ARBA00022618"/>
    </source>
</evidence>
<evidence type="ECO:0000256" key="5">
    <source>
        <dbReference type="ARBA" id="ARBA00022490"/>
    </source>
</evidence>
<dbReference type="Pfam" id="PF16273">
    <property type="entry name" value="NuDC"/>
    <property type="match status" value="1"/>
</dbReference>
<comment type="caution">
    <text evidence="17">The sequence shown here is derived from an EMBL/GenBank/DDBJ whole genome shotgun (WGS) entry which is preliminary data.</text>
</comment>
<keyword evidence="7" id="KW-0132">Cell division</keyword>
<dbReference type="Gene3D" id="2.60.40.790">
    <property type="match status" value="1"/>
</dbReference>
<dbReference type="Pfam" id="PF04969">
    <property type="entry name" value="CS"/>
    <property type="match status" value="1"/>
</dbReference>
<dbReference type="FunFam" id="2.60.40.790:FF:000001">
    <property type="entry name" value="Nuclear migration protein nudC"/>
    <property type="match status" value="1"/>
</dbReference>
<keyword evidence="9" id="KW-0498">Mitosis</keyword>
<dbReference type="GO" id="GO:0030496">
    <property type="term" value="C:midbody"/>
    <property type="evidence" value="ECO:0007669"/>
    <property type="project" value="UniProtKB-SubCell"/>
</dbReference>
<feature type="domain" description="CS" evidence="16">
    <location>
        <begin position="179"/>
        <end position="270"/>
    </location>
</feature>
<evidence type="ECO:0000256" key="6">
    <source>
        <dbReference type="ARBA" id="ARBA00022553"/>
    </source>
</evidence>
<dbReference type="Pfam" id="PF14050">
    <property type="entry name" value="Nudc_N"/>
    <property type="match status" value="1"/>
</dbReference>
<name>A0A834XTZ4_APHGI</name>
<dbReference type="GO" id="GO:0005819">
    <property type="term" value="C:spindle"/>
    <property type="evidence" value="ECO:0007669"/>
    <property type="project" value="UniProtKB-SubCell"/>
</dbReference>
<dbReference type="InterPro" id="IPR008978">
    <property type="entry name" value="HSP20-like_chaperone"/>
</dbReference>
<dbReference type="GO" id="GO:0051082">
    <property type="term" value="F:unfolded protein binding"/>
    <property type="evidence" value="ECO:0007669"/>
    <property type="project" value="TreeGrafter"/>
</dbReference>
<comment type="similarity">
    <text evidence="3">Belongs to the nudC family.</text>
</comment>
<feature type="region of interest" description="Disordered" evidence="15">
    <location>
        <begin position="63"/>
        <end position="110"/>
    </location>
</feature>
<evidence type="ECO:0000256" key="8">
    <source>
        <dbReference type="ARBA" id="ARBA00022701"/>
    </source>
</evidence>
<dbReference type="PANTHER" id="PTHR12356:SF3">
    <property type="entry name" value="NUCLEAR MIGRATION PROTEIN NUDC"/>
    <property type="match status" value="1"/>
</dbReference>
<feature type="compositionally biased region" description="Basic and acidic residues" evidence="15">
    <location>
        <begin position="68"/>
        <end position="99"/>
    </location>
</feature>
<dbReference type="InterPro" id="IPR037898">
    <property type="entry name" value="NudC_fam"/>
</dbReference>
<evidence type="ECO:0000259" key="16">
    <source>
        <dbReference type="PROSITE" id="PS51203"/>
    </source>
</evidence>
<dbReference type="OrthoDB" id="416217at2759"/>
<evidence type="ECO:0000256" key="15">
    <source>
        <dbReference type="SAM" id="MobiDB-lite"/>
    </source>
</evidence>
<feature type="region of interest" description="Disordered" evidence="15">
    <location>
        <begin position="138"/>
        <end position="182"/>
    </location>
</feature>
<dbReference type="InterPro" id="IPR032572">
    <property type="entry name" value="NuDC"/>
</dbReference>
<evidence type="ECO:0000256" key="10">
    <source>
        <dbReference type="ARBA" id="ARBA00023054"/>
    </source>
</evidence>
<evidence type="ECO:0000313" key="18">
    <source>
        <dbReference type="Proteomes" id="UP000639338"/>
    </source>
</evidence>
<dbReference type="GO" id="GO:0005874">
    <property type="term" value="C:microtubule"/>
    <property type="evidence" value="ECO:0007669"/>
    <property type="project" value="UniProtKB-KW"/>
</dbReference>
<evidence type="ECO:0000256" key="12">
    <source>
        <dbReference type="ARBA" id="ARBA00023306"/>
    </source>
</evidence>
<sequence length="343" mass="38797">MSREEQFDGMLLAMAQQHEGGVQDLLDTIFSFLARKTDFYTGGGEGAAEKLVNSKFQKYRGTAMAKSNAEKAERAEQEKKRKERLEKKRKEEEEKEKAAKSVIDNDDDSRIVELTDEQADALQAELDSKKGIVSEAVPVAGTSAETSPTAITPEKMESPEEEEDETEKGKLKPNTGNGADMPKYKWTQTLQEVELRVPLNVNFSVRPKDVSVTIGKKHLKCGIKGQPPIIDGEFPSEVKLEESTWVIEDNKTLLINLEKINKMQWWAHVVTSDPEISTKKVNPEPSKLSDLDGETRGLVEKMMYDQRQKELGLPTSDEQKKQDVIKKFMEQHPEMDFSKCKFN</sequence>
<dbReference type="PROSITE" id="PS51203">
    <property type="entry name" value="CS"/>
    <property type="match status" value="1"/>
</dbReference>
<keyword evidence="12" id="KW-0131">Cell cycle</keyword>
<dbReference type="PANTHER" id="PTHR12356">
    <property type="entry name" value="NUCLEAR MOVEMENT PROTEIN NUDC"/>
    <property type="match status" value="1"/>
</dbReference>
<dbReference type="InterPro" id="IPR025934">
    <property type="entry name" value="NudC_N_dom"/>
</dbReference>
<dbReference type="GO" id="GO:0005737">
    <property type="term" value="C:cytoplasm"/>
    <property type="evidence" value="ECO:0007669"/>
    <property type="project" value="TreeGrafter"/>
</dbReference>
<dbReference type="GO" id="GO:0051301">
    <property type="term" value="P:cell division"/>
    <property type="evidence" value="ECO:0007669"/>
    <property type="project" value="UniProtKB-KW"/>
</dbReference>
<dbReference type="EMBL" id="JACMRX010000004">
    <property type="protein sequence ID" value="KAF7991582.1"/>
    <property type="molecule type" value="Genomic_DNA"/>
</dbReference>
<evidence type="ECO:0000256" key="13">
    <source>
        <dbReference type="ARBA" id="ARBA00030427"/>
    </source>
</evidence>
<organism evidence="17 18">
    <name type="scientific">Aphidius gifuensis</name>
    <name type="common">Parasitoid wasp</name>
    <dbReference type="NCBI Taxonomy" id="684658"/>
    <lineage>
        <taxon>Eukaryota</taxon>
        <taxon>Metazoa</taxon>
        <taxon>Ecdysozoa</taxon>
        <taxon>Arthropoda</taxon>
        <taxon>Hexapoda</taxon>
        <taxon>Insecta</taxon>
        <taxon>Pterygota</taxon>
        <taxon>Neoptera</taxon>
        <taxon>Endopterygota</taxon>
        <taxon>Hymenoptera</taxon>
        <taxon>Apocrita</taxon>
        <taxon>Ichneumonoidea</taxon>
        <taxon>Braconidae</taxon>
        <taxon>Aphidiinae</taxon>
        <taxon>Aphidius</taxon>
    </lineage>
</organism>
<protein>
    <recommendedName>
        <fullName evidence="4">Nuclear migration protein nudC</fullName>
    </recommendedName>
    <alternativeName>
        <fullName evidence="13">Nuclear distribution protein C homolog</fullName>
    </alternativeName>
</protein>
<proteinExistence type="inferred from homology"/>
<dbReference type="GO" id="GO:0006457">
    <property type="term" value="P:protein folding"/>
    <property type="evidence" value="ECO:0007669"/>
    <property type="project" value="TreeGrafter"/>
</dbReference>
<evidence type="ECO:0000256" key="1">
    <source>
        <dbReference type="ARBA" id="ARBA00004186"/>
    </source>
</evidence>
<dbReference type="SUPFAM" id="SSF49764">
    <property type="entry name" value="HSP20-like chaperones"/>
    <property type="match status" value="1"/>
</dbReference>
<keyword evidence="10" id="KW-0175">Coiled coil</keyword>
<dbReference type="Proteomes" id="UP000639338">
    <property type="component" value="Unassembled WGS sequence"/>
</dbReference>
<accession>A0A834XTZ4</accession>